<dbReference type="AlphaFoldDB" id="A0A453TAZ5"/>
<dbReference type="EnsemblPlants" id="AET7Gv21320400.12">
    <property type="protein sequence ID" value="AET7Gv21320400.12"/>
    <property type="gene ID" value="AET7Gv21320400"/>
</dbReference>
<evidence type="ECO:0000313" key="2">
    <source>
        <dbReference type="Proteomes" id="UP000015105"/>
    </source>
</evidence>
<dbReference type="Proteomes" id="UP000015105">
    <property type="component" value="Chromosome 7D"/>
</dbReference>
<dbReference type="Gramene" id="AET7Gv21320400.12">
    <property type="protein sequence ID" value="AET7Gv21320400.12"/>
    <property type="gene ID" value="AET7Gv21320400"/>
</dbReference>
<reference evidence="2" key="1">
    <citation type="journal article" date="2014" name="Science">
        <title>Ancient hybridizations among the ancestral genomes of bread wheat.</title>
        <authorList>
            <consortium name="International Wheat Genome Sequencing Consortium,"/>
            <person name="Marcussen T."/>
            <person name="Sandve S.R."/>
            <person name="Heier L."/>
            <person name="Spannagl M."/>
            <person name="Pfeifer M."/>
            <person name="Jakobsen K.S."/>
            <person name="Wulff B.B."/>
            <person name="Steuernagel B."/>
            <person name="Mayer K.F."/>
            <person name="Olsen O.A."/>
        </authorList>
    </citation>
    <scope>NUCLEOTIDE SEQUENCE [LARGE SCALE GENOMIC DNA]</scope>
    <source>
        <strain evidence="2">cv. AL8/78</strain>
    </source>
</reference>
<organism evidence="1 2">
    <name type="scientific">Aegilops tauschii subsp. strangulata</name>
    <name type="common">Goatgrass</name>
    <dbReference type="NCBI Taxonomy" id="200361"/>
    <lineage>
        <taxon>Eukaryota</taxon>
        <taxon>Viridiplantae</taxon>
        <taxon>Streptophyta</taxon>
        <taxon>Embryophyta</taxon>
        <taxon>Tracheophyta</taxon>
        <taxon>Spermatophyta</taxon>
        <taxon>Magnoliopsida</taxon>
        <taxon>Liliopsida</taxon>
        <taxon>Poales</taxon>
        <taxon>Poaceae</taxon>
        <taxon>BOP clade</taxon>
        <taxon>Pooideae</taxon>
        <taxon>Triticodae</taxon>
        <taxon>Triticeae</taxon>
        <taxon>Triticinae</taxon>
        <taxon>Aegilops</taxon>
    </lineage>
</organism>
<reference evidence="1" key="3">
    <citation type="journal article" date="2017" name="Nature">
        <title>Genome sequence of the progenitor of the wheat D genome Aegilops tauschii.</title>
        <authorList>
            <person name="Luo M.C."/>
            <person name="Gu Y.Q."/>
            <person name="Puiu D."/>
            <person name="Wang H."/>
            <person name="Twardziok S.O."/>
            <person name="Deal K.R."/>
            <person name="Huo N."/>
            <person name="Zhu T."/>
            <person name="Wang L."/>
            <person name="Wang Y."/>
            <person name="McGuire P.E."/>
            <person name="Liu S."/>
            <person name="Long H."/>
            <person name="Ramasamy R.K."/>
            <person name="Rodriguez J.C."/>
            <person name="Van S.L."/>
            <person name="Yuan L."/>
            <person name="Wang Z."/>
            <person name="Xia Z."/>
            <person name="Xiao L."/>
            <person name="Anderson O.D."/>
            <person name="Ouyang S."/>
            <person name="Liang Y."/>
            <person name="Zimin A.V."/>
            <person name="Pertea G."/>
            <person name="Qi P."/>
            <person name="Bennetzen J.L."/>
            <person name="Dai X."/>
            <person name="Dawson M.W."/>
            <person name="Muller H.G."/>
            <person name="Kugler K."/>
            <person name="Rivarola-Duarte L."/>
            <person name="Spannagl M."/>
            <person name="Mayer K.F.X."/>
            <person name="Lu F.H."/>
            <person name="Bevan M.W."/>
            <person name="Leroy P."/>
            <person name="Li P."/>
            <person name="You F.M."/>
            <person name="Sun Q."/>
            <person name="Liu Z."/>
            <person name="Lyons E."/>
            <person name="Wicker T."/>
            <person name="Salzberg S.L."/>
            <person name="Devos K.M."/>
            <person name="Dvorak J."/>
        </authorList>
    </citation>
    <scope>NUCLEOTIDE SEQUENCE [LARGE SCALE GENOMIC DNA]</scope>
    <source>
        <strain evidence="1">cv. AL8/78</strain>
    </source>
</reference>
<sequence>HREKKKRRKEVQGFGTIQHGFLHSATPTAGWTDGKGYLEICGAVCHPLLEFAVESHGRSPLVDTHAERLPWKILVNFVEPVTIHIT</sequence>
<name>A0A453TAZ5_AEGTS</name>
<reference evidence="1" key="4">
    <citation type="submission" date="2019-03" db="UniProtKB">
        <authorList>
            <consortium name="EnsemblPlants"/>
        </authorList>
    </citation>
    <scope>IDENTIFICATION</scope>
</reference>
<protein>
    <submittedName>
        <fullName evidence="1">Uncharacterized protein</fullName>
    </submittedName>
</protein>
<proteinExistence type="predicted"/>
<keyword evidence="2" id="KW-1185">Reference proteome</keyword>
<evidence type="ECO:0000313" key="1">
    <source>
        <dbReference type="EnsemblPlants" id="AET7Gv21320400.12"/>
    </source>
</evidence>
<reference evidence="1" key="5">
    <citation type="journal article" date="2021" name="G3 (Bethesda)">
        <title>Aegilops tauschii genome assembly Aet v5.0 features greater sequence contiguity and improved annotation.</title>
        <authorList>
            <person name="Wang L."/>
            <person name="Zhu T."/>
            <person name="Rodriguez J.C."/>
            <person name="Deal K.R."/>
            <person name="Dubcovsky J."/>
            <person name="McGuire P.E."/>
            <person name="Lux T."/>
            <person name="Spannagl M."/>
            <person name="Mayer K.F.X."/>
            <person name="Baldrich P."/>
            <person name="Meyers B.C."/>
            <person name="Huo N."/>
            <person name="Gu Y.Q."/>
            <person name="Zhou H."/>
            <person name="Devos K.M."/>
            <person name="Bennetzen J.L."/>
            <person name="Unver T."/>
            <person name="Budak H."/>
            <person name="Gulick P.J."/>
            <person name="Galiba G."/>
            <person name="Kalapos B."/>
            <person name="Nelson D.R."/>
            <person name="Li P."/>
            <person name="You F.M."/>
            <person name="Luo M.C."/>
            <person name="Dvorak J."/>
        </authorList>
    </citation>
    <scope>NUCLEOTIDE SEQUENCE [LARGE SCALE GENOMIC DNA]</scope>
    <source>
        <strain evidence="1">cv. AL8/78</strain>
    </source>
</reference>
<accession>A0A453TAZ5</accession>
<reference evidence="2" key="2">
    <citation type="journal article" date="2017" name="Nat. Plants">
        <title>The Aegilops tauschii genome reveals multiple impacts of transposons.</title>
        <authorList>
            <person name="Zhao G."/>
            <person name="Zou C."/>
            <person name="Li K."/>
            <person name="Wang K."/>
            <person name="Li T."/>
            <person name="Gao L."/>
            <person name="Zhang X."/>
            <person name="Wang H."/>
            <person name="Yang Z."/>
            <person name="Liu X."/>
            <person name="Jiang W."/>
            <person name="Mao L."/>
            <person name="Kong X."/>
            <person name="Jiao Y."/>
            <person name="Jia J."/>
        </authorList>
    </citation>
    <scope>NUCLEOTIDE SEQUENCE [LARGE SCALE GENOMIC DNA]</scope>
    <source>
        <strain evidence="2">cv. AL8/78</strain>
    </source>
</reference>